<accession>A0A1L9QN27</accession>
<evidence type="ECO:0000313" key="2">
    <source>
        <dbReference type="EMBL" id="OJJ24036.1"/>
    </source>
</evidence>
<evidence type="ECO:0000259" key="1">
    <source>
        <dbReference type="Pfam" id="PF04069"/>
    </source>
</evidence>
<dbReference type="EMBL" id="MLAW01000039">
    <property type="protein sequence ID" value="OJJ24036.1"/>
    <property type="molecule type" value="Genomic_DNA"/>
</dbReference>
<dbReference type="NCBIfam" id="NF008334">
    <property type="entry name" value="PRK11119.1"/>
    <property type="match status" value="1"/>
</dbReference>
<dbReference type="Gene3D" id="3.40.190.100">
    <property type="entry name" value="Glycine betaine-binding periplasmic protein, domain 2"/>
    <property type="match status" value="1"/>
</dbReference>
<dbReference type="GO" id="GO:0022857">
    <property type="term" value="F:transmembrane transporter activity"/>
    <property type="evidence" value="ECO:0007669"/>
    <property type="project" value="InterPro"/>
</dbReference>
<gene>
    <name evidence="2" type="ORF">BI308_18805</name>
</gene>
<name>A0A1L9QN27_9CYAN</name>
<dbReference type="InterPro" id="IPR007210">
    <property type="entry name" value="ABC_Gly_betaine_transp_sub-bd"/>
</dbReference>
<dbReference type="AlphaFoldDB" id="A0A1L9QN27"/>
<dbReference type="STRING" id="1925591.BI308_18805"/>
<keyword evidence="3" id="KW-1185">Reference proteome</keyword>
<reference evidence="2" key="1">
    <citation type="submission" date="2016-10" db="EMBL/GenBank/DDBJ databases">
        <title>CRISPR-Cas defence system in Roseofilum reptotaenium: evidence of a bacteriophage-cyanobacterium arms race in the coral black band disease.</title>
        <authorList>
            <person name="Buerger P."/>
            <person name="Wood-Charlson E.M."/>
            <person name="Weynberg K.D."/>
            <person name="Willis B."/>
            <person name="Van Oppen M.J."/>
        </authorList>
    </citation>
    <scope>NUCLEOTIDE SEQUENCE [LARGE SCALE GENOMIC DNA]</scope>
    <source>
        <strain evidence="2">AO1-A</strain>
    </source>
</reference>
<dbReference type="SUPFAM" id="SSF53850">
    <property type="entry name" value="Periplasmic binding protein-like II"/>
    <property type="match status" value="1"/>
</dbReference>
<proteinExistence type="predicted"/>
<dbReference type="Pfam" id="PF04069">
    <property type="entry name" value="OpuAC"/>
    <property type="match status" value="1"/>
</dbReference>
<dbReference type="CDD" id="cd13638">
    <property type="entry name" value="PBP2_EcProx_like"/>
    <property type="match status" value="1"/>
</dbReference>
<evidence type="ECO:0000313" key="3">
    <source>
        <dbReference type="Proteomes" id="UP000183940"/>
    </source>
</evidence>
<comment type="caution">
    <text evidence="2">The sequence shown here is derived from an EMBL/GenBank/DDBJ whole genome shotgun (WGS) entry which is preliminary data.</text>
</comment>
<organism evidence="2 3">
    <name type="scientific">Roseofilum reptotaenium AO1-A</name>
    <dbReference type="NCBI Taxonomy" id="1925591"/>
    <lineage>
        <taxon>Bacteria</taxon>
        <taxon>Bacillati</taxon>
        <taxon>Cyanobacteriota</taxon>
        <taxon>Cyanophyceae</taxon>
        <taxon>Desertifilales</taxon>
        <taxon>Desertifilaceae</taxon>
        <taxon>Roseofilum</taxon>
    </lineage>
</organism>
<feature type="domain" description="ABC-type glycine betaine transport system substrate-binding" evidence="1">
    <location>
        <begin position="38"/>
        <end position="321"/>
    </location>
</feature>
<protein>
    <submittedName>
        <fullName evidence="2">Glycine betaine ABC transporter substrate-binding protein</fullName>
    </submittedName>
</protein>
<dbReference type="PROSITE" id="PS51257">
    <property type="entry name" value="PROKAR_LIPOPROTEIN"/>
    <property type="match status" value="1"/>
</dbReference>
<dbReference type="Proteomes" id="UP000183940">
    <property type="component" value="Unassembled WGS sequence"/>
</dbReference>
<sequence length="337" mass="37798">MPGKSYRRLFSSSVLLAIAVGLMSCRSNLDLTQDTLVRSAHSSWVEESFQTEVVNIGLAELGYPIESPKTLDYPAIYLSLATQSLDYSVVSYDAGHESLFNQANGNNELEKVGKVIPPGSQGYHMDKKTADEYGISNLEQLKDPQIANLFDTDANGKANLVGCNPGWVCESVINHHLKVYGLEDTVEQEQGNYTSLLADTIDRYEQGKPIFYYAYNPHWIFAVLKPDREVMALEVPFTSLPEHMVGITETDTTFEGKNLGWPAVGQRFVVNRTFASRNSRAKRWFELVSIPVADMNEVSLQIKEGTDTPEDIRRLAQEWVSENQAQFDAWLAEAKEE</sequence>
<dbReference type="Gene3D" id="3.40.190.10">
    <property type="entry name" value="Periplasmic binding protein-like II"/>
    <property type="match status" value="1"/>
</dbReference>
<dbReference type="GO" id="GO:0043190">
    <property type="term" value="C:ATP-binding cassette (ABC) transporter complex"/>
    <property type="evidence" value="ECO:0007669"/>
    <property type="project" value="InterPro"/>
</dbReference>